<evidence type="ECO:0000313" key="1">
    <source>
        <dbReference type="EMBL" id="AHG01078.1"/>
    </source>
</evidence>
<dbReference type="EMBL" id="CP007055">
    <property type="protein sequence ID" value="AHG01078.1"/>
    <property type="molecule type" value="Genomic_DNA"/>
</dbReference>
<keyword evidence="2" id="KW-1185">Reference proteome</keyword>
<dbReference type="HOGENOM" id="CLU_3338317_0_0_2"/>
<dbReference type="AlphaFoldDB" id="W0JVI9"/>
<evidence type="ECO:0000313" key="2">
    <source>
        <dbReference type="Proteomes" id="UP000019024"/>
    </source>
</evidence>
<gene>
    <name evidence="1" type="ORF">HALLA_15760</name>
</gene>
<reference evidence="1 2" key="1">
    <citation type="submission" date="2014-01" db="EMBL/GenBank/DDBJ databases">
        <authorList>
            <consortium name="DOE Joint Genome Institute"/>
            <person name="Anderson I."/>
            <person name="Huntemann M."/>
            <person name="Han J."/>
            <person name="Chen A."/>
            <person name="Kyrpides N."/>
            <person name="Mavromatis K."/>
            <person name="Markowitz V."/>
            <person name="Palaniappan K."/>
            <person name="Ivanova N."/>
            <person name="Schaumberg A."/>
            <person name="Pati A."/>
            <person name="Liolios K."/>
            <person name="Nordberg H.P."/>
            <person name="Cantor M.N."/>
            <person name="Hua S.X."/>
            <person name="Woyke T."/>
        </authorList>
    </citation>
    <scope>NUCLEOTIDE SEQUENCE [LARGE SCALE GENOMIC DNA]</scope>
    <source>
        <strain evidence="1 2">XH-48</strain>
    </source>
</reference>
<proteinExistence type="predicted"/>
<dbReference type="STRING" id="797299.HALLA_15760"/>
<organism evidence="1 2">
    <name type="scientific">Halostagnicola larsenii XH-48</name>
    <dbReference type="NCBI Taxonomy" id="797299"/>
    <lineage>
        <taxon>Archaea</taxon>
        <taxon>Methanobacteriati</taxon>
        <taxon>Methanobacteriota</taxon>
        <taxon>Stenosarchaea group</taxon>
        <taxon>Halobacteria</taxon>
        <taxon>Halobacteriales</taxon>
        <taxon>Natrialbaceae</taxon>
        <taxon>Halostagnicola</taxon>
    </lineage>
</organism>
<accession>W0JVI9</accession>
<protein>
    <submittedName>
        <fullName evidence="1">Uncharacterized protein</fullName>
    </submittedName>
</protein>
<dbReference type="Proteomes" id="UP000019024">
    <property type="component" value="Chromosome"/>
</dbReference>
<sequence>MGRTNTAGWALTRRNDDALKGLFYRKQINDIVNDNRS</sequence>
<dbReference type="KEGG" id="hlr:HALLA_15760"/>
<name>W0JVI9_9EURY</name>